<dbReference type="Proteomes" id="UP000034406">
    <property type="component" value="Unassembled WGS sequence"/>
</dbReference>
<proteinExistence type="predicted"/>
<dbReference type="STRING" id="1618490.US90_C0013G0036"/>
<protein>
    <submittedName>
        <fullName evidence="1">Uncharacterized protein</fullName>
    </submittedName>
</protein>
<dbReference type="AlphaFoldDB" id="A0A0G0K2M5"/>
<name>A0A0G0K2M5_9BACT</name>
<sequence>MKTKAVDTKKKVMDVFGETSQAAVDKYTEIRTAVTDKLAALKNAGNNIDKDKYGEVVDQVVDGFKDDFKATKAGAKKMAKLLKNDWNKVKSALN</sequence>
<reference evidence="1 2" key="1">
    <citation type="journal article" date="2015" name="Nature">
        <title>rRNA introns, odd ribosomes, and small enigmatic genomes across a large radiation of phyla.</title>
        <authorList>
            <person name="Brown C.T."/>
            <person name="Hug L.A."/>
            <person name="Thomas B.C."/>
            <person name="Sharon I."/>
            <person name="Castelle C.J."/>
            <person name="Singh A."/>
            <person name="Wilkins M.J."/>
            <person name="Williams K.H."/>
            <person name="Banfield J.F."/>
        </authorList>
    </citation>
    <scope>NUCLEOTIDE SEQUENCE [LARGE SCALE GENOMIC DNA]</scope>
</reference>
<organism evidence="1 2">
    <name type="scientific">Candidatus Shapirobacteria bacterium GW2011_GWE2_38_30</name>
    <dbReference type="NCBI Taxonomy" id="1618490"/>
    <lineage>
        <taxon>Bacteria</taxon>
        <taxon>Candidatus Shapironibacteriota</taxon>
    </lineage>
</organism>
<accession>A0A0G0K2M5</accession>
<comment type="caution">
    <text evidence="1">The sequence shown here is derived from an EMBL/GenBank/DDBJ whole genome shotgun (WGS) entry which is preliminary data.</text>
</comment>
<gene>
    <name evidence="1" type="ORF">US90_C0013G0036</name>
</gene>
<evidence type="ECO:0000313" key="1">
    <source>
        <dbReference type="EMBL" id="KKQ69695.1"/>
    </source>
</evidence>
<evidence type="ECO:0000313" key="2">
    <source>
        <dbReference type="Proteomes" id="UP000034406"/>
    </source>
</evidence>
<dbReference type="EMBL" id="LBUT01000013">
    <property type="protein sequence ID" value="KKQ69695.1"/>
    <property type="molecule type" value="Genomic_DNA"/>
</dbReference>